<protein>
    <submittedName>
        <fullName evidence="3 4">Uncharacterized protein LOC103707051 isoform X2</fullName>
    </submittedName>
</protein>
<keyword evidence="2" id="KW-1185">Reference proteome</keyword>
<dbReference type="RefSeq" id="XP_008789618.1">
    <property type="nucleotide sequence ID" value="XM_008791396.4"/>
</dbReference>
<dbReference type="KEGG" id="pda:103707051"/>
<dbReference type="RefSeq" id="XP_026660430.1">
    <property type="nucleotide sequence ID" value="XM_026804629.2"/>
</dbReference>
<dbReference type="RefSeq" id="XP_038983992.1">
    <property type="nucleotide sequence ID" value="XM_039128064.1"/>
</dbReference>
<sequence length="141" mass="15210">MDAVMKAQETQSGPGNSDADGLIGKVDVEMADADADLGSEEETQIEASKNTDKAQNMATKLQENAQHIHAILRGELEDGASQVSAPVDLTKPYAMETEFTRRQANELIKAFGSLGRILNQFTELIDNNECEGIKPVTSTAQ</sequence>
<proteinExistence type="predicted"/>
<feature type="region of interest" description="Disordered" evidence="1">
    <location>
        <begin position="37"/>
        <end position="56"/>
    </location>
</feature>
<feature type="region of interest" description="Disordered" evidence="1">
    <location>
        <begin position="1"/>
        <end position="22"/>
    </location>
</feature>
<dbReference type="Proteomes" id="UP000228380">
    <property type="component" value="Chromosome 7"/>
</dbReference>
<evidence type="ECO:0000313" key="4">
    <source>
        <dbReference type="RefSeq" id="XP_026660430.1"/>
    </source>
</evidence>
<reference evidence="2" key="1">
    <citation type="journal article" date="2019" name="Nat. Commun.">
        <title>Genome-wide association mapping of date palm fruit traits.</title>
        <authorList>
            <person name="Hazzouri K.M."/>
            <person name="Gros-Balthazard M."/>
            <person name="Flowers J.M."/>
            <person name="Copetti D."/>
            <person name="Lemansour A."/>
            <person name="Lebrun M."/>
            <person name="Masmoudi K."/>
            <person name="Ferrand S."/>
            <person name="Dhar M.I."/>
            <person name="Fresquez Z.A."/>
            <person name="Rosas U."/>
            <person name="Zhang J."/>
            <person name="Talag J."/>
            <person name="Lee S."/>
            <person name="Kudrna D."/>
            <person name="Powell R.F."/>
            <person name="Leitch I.J."/>
            <person name="Krueger R.R."/>
            <person name="Wing R.A."/>
            <person name="Amiri K.M.A."/>
            <person name="Purugganan M.D."/>
        </authorList>
    </citation>
    <scope>NUCLEOTIDE SEQUENCE [LARGE SCALE GENOMIC DNA]</scope>
    <source>
        <strain evidence="2">cv. Khalas</strain>
    </source>
</reference>
<gene>
    <name evidence="3 4 5" type="primary">LOC103707051</name>
</gene>
<feature type="compositionally biased region" description="Polar residues" evidence="1">
    <location>
        <begin position="45"/>
        <end position="56"/>
    </location>
</feature>
<evidence type="ECO:0000313" key="5">
    <source>
        <dbReference type="RefSeq" id="XP_038983992.1"/>
    </source>
</evidence>
<evidence type="ECO:0000256" key="1">
    <source>
        <dbReference type="SAM" id="MobiDB-lite"/>
    </source>
</evidence>
<accession>A0A8B7C194</accession>
<dbReference type="AlphaFoldDB" id="A0A8B7C194"/>
<dbReference type="GeneID" id="103707051"/>
<evidence type="ECO:0000313" key="3">
    <source>
        <dbReference type="RefSeq" id="XP_008789618.1"/>
    </source>
</evidence>
<evidence type="ECO:0000313" key="2">
    <source>
        <dbReference type="Proteomes" id="UP000228380"/>
    </source>
</evidence>
<reference evidence="3 4" key="2">
    <citation type="submission" date="2025-04" db="UniProtKB">
        <authorList>
            <consortium name="RefSeq"/>
        </authorList>
    </citation>
    <scope>IDENTIFICATION</scope>
    <source>
        <tissue evidence="3 4">Young leaves</tissue>
    </source>
</reference>
<name>A0A8B7C194_PHODC</name>
<organism evidence="2 3">
    <name type="scientific">Phoenix dactylifera</name>
    <name type="common">Date palm</name>
    <dbReference type="NCBI Taxonomy" id="42345"/>
    <lineage>
        <taxon>Eukaryota</taxon>
        <taxon>Viridiplantae</taxon>
        <taxon>Streptophyta</taxon>
        <taxon>Embryophyta</taxon>
        <taxon>Tracheophyta</taxon>
        <taxon>Spermatophyta</taxon>
        <taxon>Magnoliopsida</taxon>
        <taxon>Liliopsida</taxon>
        <taxon>Arecaceae</taxon>
        <taxon>Coryphoideae</taxon>
        <taxon>Phoeniceae</taxon>
        <taxon>Phoenix</taxon>
    </lineage>
</organism>